<feature type="compositionally biased region" description="Acidic residues" evidence="2">
    <location>
        <begin position="342"/>
        <end position="371"/>
    </location>
</feature>
<dbReference type="Proteomes" id="UP000053890">
    <property type="component" value="Unassembled WGS sequence"/>
</dbReference>
<feature type="compositionally biased region" description="Low complexity" evidence="2">
    <location>
        <begin position="617"/>
        <end position="637"/>
    </location>
</feature>
<feature type="region of interest" description="Disordered" evidence="2">
    <location>
        <begin position="340"/>
        <end position="478"/>
    </location>
</feature>
<keyword evidence="1" id="KW-0175">Coiled coil</keyword>
<evidence type="ECO:0000256" key="1">
    <source>
        <dbReference type="SAM" id="Coils"/>
    </source>
</evidence>
<feature type="region of interest" description="Disordered" evidence="2">
    <location>
        <begin position="54"/>
        <end position="79"/>
    </location>
</feature>
<proteinExistence type="predicted"/>
<evidence type="ECO:0000313" key="4">
    <source>
        <dbReference type="Proteomes" id="UP000053890"/>
    </source>
</evidence>
<feature type="compositionally biased region" description="Low complexity" evidence="2">
    <location>
        <begin position="418"/>
        <end position="428"/>
    </location>
</feature>
<feature type="compositionally biased region" description="Basic and acidic residues" evidence="2">
    <location>
        <begin position="664"/>
        <end position="674"/>
    </location>
</feature>
<dbReference type="OMA" id="ERQSFYD"/>
<feature type="region of interest" description="Disordered" evidence="2">
    <location>
        <begin position="520"/>
        <end position="637"/>
    </location>
</feature>
<evidence type="ECO:0000313" key="3">
    <source>
        <dbReference type="EMBL" id="KPV77527.1"/>
    </source>
</evidence>
<dbReference type="PANTHER" id="PTHR38120">
    <property type="entry name" value="EXPRESSED PROTEIN"/>
    <property type="match status" value="1"/>
</dbReference>
<feature type="coiled-coil region" evidence="1">
    <location>
        <begin position="251"/>
        <end position="278"/>
    </location>
</feature>
<accession>A0A194SA93</accession>
<keyword evidence="4" id="KW-1185">Reference proteome</keyword>
<dbReference type="RefSeq" id="XP_018273576.1">
    <property type="nucleotide sequence ID" value="XM_018415805.1"/>
</dbReference>
<gene>
    <name evidence="3" type="ORF">RHOBADRAFT_51372</name>
</gene>
<feature type="compositionally biased region" description="Basic and acidic residues" evidence="2">
    <location>
        <begin position="727"/>
        <end position="745"/>
    </location>
</feature>
<dbReference type="OrthoDB" id="2121319at2759"/>
<dbReference type="EMBL" id="KQ474074">
    <property type="protein sequence ID" value="KPV77527.1"/>
    <property type="molecule type" value="Genomic_DNA"/>
</dbReference>
<dbReference type="STRING" id="578459.A0A194SA93"/>
<feature type="compositionally biased region" description="Acidic residues" evidence="2">
    <location>
        <begin position="174"/>
        <end position="184"/>
    </location>
</feature>
<feature type="compositionally biased region" description="Low complexity" evidence="2">
    <location>
        <begin position="757"/>
        <end position="788"/>
    </location>
</feature>
<dbReference type="AlphaFoldDB" id="A0A194SA93"/>
<feature type="region of interest" description="Disordered" evidence="2">
    <location>
        <begin position="150"/>
        <end position="230"/>
    </location>
</feature>
<reference evidence="3 4" key="1">
    <citation type="journal article" date="2015" name="Front. Microbiol.">
        <title>Genome sequence of the plant growth promoting endophytic yeast Rhodotorula graminis WP1.</title>
        <authorList>
            <person name="Firrincieli A."/>
            <person name="Otillar R."/>
            <person name="Salamov A."/>
            <person name="Schmutz J."/>
            <person name="Khan Z."/>
            <person name="Redman R.S."/>
            <person name="Fleck N.D."/>
            <person name="Lindquist E."/>
            <person name="Grigoriev I.V."/>
            <person name="Doty S.L."/>
        </authorList>
    </citation>
    <scope>NUCLEOTIDE SEQUENCE [LARGE SCALE GENOMIC DNA]</scope>
    <source>
        <strain evidence="3 4">WP1</strain>
    </source>
</reference>
<feature type="region of interest" description="Disordered" evidence="2">
    <location>
        <begin position="651"/>
        <end position="834"/>
    </location>
</feature>
<dbReference type="PANTHER" id="PTHR38120:SF1">
    <property type="entry name" value="M PROTEIN, SEROTYPE 2.1"/>
    <property type="match status" value="1"/>
</dbReference>
<name>A0A194SA93_RHOGW</name>
<evidence type="ECO:0000256" key="2">
    <source>
        <dbReference type="SAM" id="MobiDB-lite"/>
    </source>
</evidence>
<feature type="compositionally biased region" description="Low complexity" evidence="2">
    <location>
        <begin position="552"/>
        <end position="569"/>
    </location>
</feature>
<dbReference type="GeneID" id="28976253"/>
<feature type="compositionally biased region" description="Low complexity" evidence="2">
    <location>
        <begin position="189"/>
        <end position="230"/>
    </location>
</feature>
<feature type="compositionally biased region" description="Polar residues" evidence="2">
    <location>
        <begin position="574"/>
        <end position="596"/>
    </location>
</feature>
<feature type="compositionally biased region" description="Basic and acidic residues" evidence="2">
    <location>
        <begin position="436"/>
        <end position="454"/>
    </location>
</feature>
<feature type="region of interest" description="Disordered" evidence="2">
    <location>
        <begin position="114"/>
        <end position="133"/>
    </location>
</feature>
<organism evidence="3 4">
    <name type="scientific">Rhodotorula graminis (strain WP1)</name>
    <dbReference type="NCBI Taxonomy" id="578459"/>
    <lineage>
        <taxon>Eukaryota</taxon>
        <taxon>Fungi</taxon>
        <taxon>Dikarya</taxon>
        <taxon>Basidiomycota</taxon>
        <taxon>Pucciniomycotina</taxon>
        <taxon>Microbotryomycetes</taxon>
        <taxon>Sporidiobolales</taxon>
        <taxon>Sporidiobolaceae</taxon>
        <taxon>Rhodotorula</taxon>
    </lineage>
</organism>
<feature type="compositionally biased region" description="Low complexity" evidence="2">
    <location>
        <begin position="699"/>
        <end position="726"/>
    </location>
</feature>
<sequence>MASFPPPLASSPPAPSLPLIVLTDDELAHAPHEVLVSLVARLQDEHARVADRVERLEQEGKEDRDERRRLDKELEGTRTRVDELLADQARMDEELGGRIEVLDKLRASVRTLEREKRDATKRYREQSETFESERQAWYDQEQLYKSRLSNLATGGKRPSRASRKPAPAVNDRLDETDAEADEPPETPRADFVPLSRSATSSPSPSASSTRSDTASTSATSESTSSPSSAELALRDQLDTLTTAHSSLSSTLHKLQVEMADLKRVYQDVQEQNESYEVLLGERTLSGEVRTTALFRQSFSWGESGLAGGDDGDWHHGGGGGTAATGDVKYASAFGFAGGLDPVGEEGELPLSSDEELSSDDGGELDDDEDEIERVLLESKGVGSPHSGAVAAERAERRRSRHAAKRASVVAGAGGGGLDLAAELEAAAEQTEVDEGAAERLRAKETRRDKRQEERRRKKAAASQQQRDGSLAGPTDVELHNEVRQLRDANKALTLYVSKIVDRVCSQEGFEKVLAVDYRNTPKPADPLASPGTPGPPLPDKKPRPVSIGFFRSTAPTTTTPSAAVTSTPARRTDPSTPLSTASFVTAPSATPASPTVNGPRKSGGGVWDSVASVFSLGRSTSSATGPPSSPAVAPSAGGIKPLVLADAQARKVEFGDEFEDDEDRRERERIRAEMVHLGFDPPPTSRLAAAAPGGGGSALGASSRTSSTSTSPLPSPSLGGRSPGESSIREHERARALEALEKQDAARGTTLTELPQRRMSLLGQQQRRQGSRASLSSSPSPSPSLSGDVGLGIGLEGAPAGQEGTSSSPPVSEGGARKALRRLSSAWSSPPLGS</sequence>
<protein>
    <submittedName>
        <fullName evidence="3">Uncharacterized protein</fullName>
    </submittedName>
</protein>